<proteinExistence type="predicted"/>
<evidence type="ECO:0000313" key="3">
    <source>
        <dbReference type="Proteomes" id="UP000253868"/>
    </source>
</evidence>
<dbReference type="KEGG" id="spad:DVK44_11540"/>
<dbReference type="EMBL" id="CP031194">
    <property type="protein sequence ID" value="AXG78232.1"/>
    <property type="molecule type" value="Genomic_DNA"/>
</dbReference>
<evidence type="ECO:0000259" key="1">
    <source>
        <dbReference type="Pfam" id="PF04149"/>
    </source>
</evidence>
<evidence type="ECO:0000313" key="2">
    <source>
        <dbReference type="EMBL" id="AXG78232.1"/>
    </source>
</evidence>
<dbReference type="AlphaFoldDB" id="A0A345HNF8"/>
<dbReference type="InterPro" id="IPR007278">
    <property type="entry name" value="DUF397"/>
</dbReference>
<dbReference type="OrthoDB" id="4233552at2"/>
<keyword evidence="3" id="KW-1185">Reference proteome</keyword>
<sequence>MTSDEFDGAVWHKSTYSGSDNGCVERGRLLSGRQAVRDTKDRERGAAVFAPGSWQAFVNAVRSGALAA</sequence>
<dbReference type="RefSeq" id="WP_114659596.1">
    <property type="nucleotide sequence ID" value="NZ_CP031194.1"/>
</dbReference>
<gene>
    <name evidence="2" type="ORF">DVK44_11540</name>
</gene>
<name>A0A345HNF8_9ACTN</name>
<accession>A0A345HNF8</accession>
<organism evidence="2 3">
    <name type="scientific">Streptomyces paludis</name>
    <dbReference type="NCBI Taxonomy" id="2282738"/>
    <lineage>
        <taxon>Bacteria</taxon>
        <taxon>Bacillati</taxon>
        <taxon>Actinomycetota</taxon>
        <taxon>Actinomycetes</taxon>
        <taxon>Kitasatosporales</taxon>
        <taxon>Streptomycetaceae</taxon>
        <taxon>Streptomyces</taxon>
    </lineage>
</organism>
<dbReference type="Pfam" id="PF04149">
    <property type="entry name" value="DUF397"/>
    <property type="match status" value="1"/>
</dbReference>
<feature type="domain" description="DUF397" evidence="1">
    <location>
        <begin position="9"/>
        <end position="62"/>
    </location>
</feature>
<protein>
    <submittedName>
        <fullName evidence="2">DUF397 domain-containing protein</fullName>
    </submittedName>
</protein>
<reference evidence="3" key="1">
    <citation type="submission" date="2018-07" db="EMBL/GenBank/DDBJ databases">
        <authorList>
            <person name="Zhao J."/>
        </authorList>
    </citation>
    <scope>NUCLEOTIDE SEQUENCE [LARGE SCALE GENOMIC DNA]</scope>
    <source>
        <strain evidence="3">GSSD-12</strain>
    </source>
</reference>
<dbReference type="Proteomes" id="UP000253868">
    <property type="component" value="Chromosome"/>
</dbReference>